<evidence type="ECO:0000313" key="4">
    <source>
        <dbReference type="Proteomes" id="UP001597010"/>
    </source>
</evidence>
<dbReference type="InterPro" id="IPR011004">
    <property type="entry name" value="Trimer_LpxA-like_sf"/>
</dbReference>
<dbReference type="PANTHER" id="PTHR43584">
    <property type="entry name" value="NUCLEOTIDYL TRANSFERASE"/>
    <property type="match status" value="1"/>
</dbReference>
<protein>
    <submittedName>
        <fullName evidence="3">Sugar nucleotidyl transferase</fullName>
    </submittedName>
</protein>
<dbReference type="RefSeq" id="WP_377115661.1">
    <property type="nucleotide sequence ID" value="NZ_JBHTHZ010000011.1"/>
</dbReference>
<dbReference type="Pfam" id="PF13562">
    <property type="entry name" value="NTP_transf_4"/>
    <property type="match status" value="1"/>
</dbReference>
<evidence type="ECO:0000256" key="2">
    <source>
        <dbReference type="ARBA" id="ARBA00023315"/>
    </source>
</evidence>
<dbReference type="Proteomes" id="UP001597010">
    <property type="component" value="Unassembled WGS sequence"/>
</dbReference>
<dbReference type="InterPro" id="IPR050065">
    <property type="entry name" value="GlmU-like"/>
</dbReference>
<keyword evidence="2" id="KW-0012">Acyltransferase</keyword>
<name>A0ABW3ATV3_9SPHI</name>
<keyword evidence="1 3" id="KW-0808">Transferase</keyword>
<dbReference type="SUPFAM" id="SSF51161">
    <property type="entry name" value="Trimeric LpxA-like enzymes"/>
    <property type="match status" value="1"/>
</dbReference>
<dbReference type="PANTHER" id="PTHR43584:SF9">
    <property type="entry name" value="TRANSFERASE HEXAPEPTIDE REPEAT CONTAINING PROTEIN"/>
    <property type="match status" value="1"/>
</dbReference>
<evidence type="ECO:0000256" key="1">
    <source>
        <dbReference type="ARBA" id="ARBA00022679"/>
    </source>
</evidence>
<organism evidence="3 4">
    <name type="scientific">Mucilaginibacter litoreus</name>
    <dbReference type="NCBI Taxonomy" id="1048221"/>
    <lineage>
        <taxon>Bacteria</taxon>
        <taxon>Pseudomonadati</taxon>
        <taxon>Bacteroidota</taxon>
        <taxon>Sphingobacteriia</taxon>
        <taxon>Sphingobacteriales</taxon>
        <taxon>Sphingobacteriaceae</taxon>
        <taxon>Mucilaginibacter</taxon>
    </lineage>
</organism>
<dbReference type="Gene3D" id="2.160.10.10">
    <property type="entry name" value="Hexapeptide repeat proteins"/>
    <property type="match status" value="1"/>
</dbReference>
<proteinExistence type="predicted"/>
<sequence length="397" mass="43980">MAIILFDDNSRHTLLPLTFTRPVADLRIGILTIAEKWSKHLNSGFSFFTESYLQAKFPMLINDENLFINGSYCPDEALLEAIDKLPAGTPLKYRGQLVAVKLSAADAKEFNTQTDYGAGVNHERIPVSIRYPEDIFKKNDIELRKDFTLLTKGRTSAAISNTNSIIGADFFAEEGAQAECCTFSSVNGPVYLSADTEIWEGAHIRGAFAILPHSQLKMGTKVYGATTVGPYCRIGGEVNNAVIWGYSNKGHEGYLGNAVIGEWCNLGADTNNSNLKNNYTEVKLWDYASQSMRKTGLQFCGLIMADHAKSGINTMFNTGTVVGVSANVFGSGYPPNFIPDFSWGGADGFEEYAFNKMMETTARVFSRRAHREFNDAEKQILEYTFEQTKELRKLNGC</sequence>
<dbReference type="EMBL" id="JBHTHZ010000011">
    <property type="protein sequence ID" value="MFD0794393.1"/>
    <property type="molecule type" value="Genomic_DNA"/>
</dbReference>
<keyword evidence="4" id="KW-1185">Reference proteome</keyword>
<comment type="caution">
    <text evidence="3">The sequence shown here is derived from an EMBL/GenBank/DDBJ whole genome shotgun (WGS) entry which is preliminary data.</text>
</comment>
<evidence type="ECO:0000313" key="3">
    <source>
        <dbReference type="EMBL" id="MFD0794393.1"/>
    </source>
</evidence>
<gene>
    <name evidence="3" type="ORF">ACFQZX_12265</name>
</gene>
<dbReference type="GO" id="GO:0016740">
    <property type="term" value="F:transferase activity"/>
    <property type="evidence" value="ECO:0007669"/>
    <property type="project" value="UniProtKB-KW"/>
</dbReference>
<dbReference type="NCBIfam" id="TIGR03991">
    <property type="entry name" value="alt_bact_glmU"/>
    <property type="match status" value="1"/>
</dbReference>
<dbReference type="InterPro" id="IPR023917">
    <property type="entry name" value="Bifunctiontional_GlmU_bac-type"/>
</dbReference>
<accession>A0ABW3ATV3</accession>
<reference evidence="4" key="1">
    <citation type="journal article" date="2019" name="Int. J. Syst. Evol. Microbiol.">
        <title>The Global Catalogue of Microorganisms (GCM) 10K type strain sequencing project: providing services to taxonomists for standard genome sequencing and annotation.</title>
        <authorList>
            <consortium name="The Broad Institute Genomics Platform"/>
            <consortium name="The Broad Institute Genome Sequencing Center for Infectious Disease"/>
            <person name="Wu L."/>
            <person name="Ma J."/>
        </authorList>
    </citation>
    <scope>NUCLEOTIDE SEQUENCE [LARGE SCALE GENOMIC DNA]</scope>
    <source>
        <strain evidence="4">CCUG 61484</strain>
    </source>
</reference>